<feature type="signal peptide" evidence="1">
    <location>
        <begin position="1"/>
        <end position="46"/>
    </location>
</feature>
<feature type="chain" id="PRO_5012399053" description="Surface-adhesin protein E-like domain-containing protein" evidence="1">
    <location>
        <begin position="47"/>
        <end position="159"/>
    </location>
</feature>
<evidence type="ECO:0000313" key="4">
    <source>
        <dbReference type="Proteomes" id="UP000198284"/>
    </source>
</evidence>
<feature type="domain" description="Surface-adhesin protein E-like" evidence="2">
    <location>
        <begin position="51"/>
        <end position="156"/>
    </location>
</feature>
<keyword evidence="1" id="KW-0732">Signal</keyword>
<reference evidence="3 4" key="1">
    <citation type="submission" date="2017-06" db="EMBL/GenBank/DDBJ databases">
        <authorList>
            <person name="Kim H.J."/>
            <person name="Triplett B.A."/>
        </authorList>
    </citation>
    <scope>NUCLEOTIDE SEQUENCE [LARGE SCALE GENOMIC DNA]</scope>
    <source>
        <strain evidence="3 4">U15</strain>
    </source>
</reference>
<accession>A0A239ICN3</accession>
<protein>
    <recommendedName>
        <fullName evidence="2">Surface-adhesin protein E-like domain-containing protein</fullName>
    </recommendedName>
</protein>
<dbReference type="EMBL" id="FZOT01000009">
    <property type="protein sequence ID" value="SNS91400.1"/>
    <property type="molecule type" value="Genomic_DNA"/>
</dbReference>
<name>A0A239ICN3_9BURK</name>
<gene>
    <name evidence="3" type="ORF">SAMN06265795_10952</name>
</gene>
<dbReference type="Proteomes" id="UP000198284">
    <property type="component" value="Unassembled WGS sequence"/>
</dbReference>
<keyword evidence="4" id="KW-1185">Reference proteome</keyword>
<dbReference type="AlphaFoldDB" id="A0A239ICN3"/>
<evidence type="ECO:0000256" key="1">
    <source>
        <dbReference type="SAM" id="SignalP"/>
    </source>
</evidence>
<organism evidence="3 4">
    <name type="scientific">Noviherbaspirillum humi</name>
    <dbReference type="NCBI Taxonomy" id="1688639"/>
    <lineage>
        <taxon>Bacteria</taxon>
        <taxon>Pseudomonadati</taxon>
        <taxon>Pseudomonadota</taxon>
        <taxon>Betaproteobacteria</taxon>
        <taxon>Burkholderiales</taxon>
        <taxon>Oxalobacteraceae</taxon>
        <taxon>Noviherbaspirillum</taxon>
    </lineage>
</organism>
<sequence>MGGRIRITGFCYRGGLPKDTIMKRQGNPPRFKTFSLLLLAAAPALAASGEWTRIGLEAQGVTYADRGSLRRNGDLVSIWTLFDADVPQLQRENEYAHSSRVQIEFNCAEHLARTVNVVNYAERMAAGKVVGVRSVPQNWEVLAPNTPQAAIFKLACPKS</sequence>
<dbReference type="InterPro" id="IPR031939">
    <property type="entry name" value="Adhesin_E-like"/>
</dbReference>
<proteinExistence type="predicted"/>
<evidence type="ECO:0000259" key="2">
    <source>
        <dbReference type="Pfam" id="PF16747"/>
    </source>
</evidence>
<dbReference type="Pfam" id="PF16747">
    <property type="entry name" value="Adhesin_E"/>
    <property type="match status" value="1"/>
</dbReference>
<evidence type="ECO:0000313" key="3">
    <source>
        <dbReference type="EMBL" id="SNS91400.1"/>
    </source>
</evidence>